<name>A0AAU7DMX5_9BACT</name>
<dbReference type="PIRSF" id="PIRSF000390">
    <property type="entry name" value="PLP_StrS"/>
    <property type="match status" value="1"/>
</dbReference>
<dbReference type="AlphaFoldDB" id="A0AAU7DMX5"/>
<evidence type="ECO:0000256" key="4">
    <source>
        <dbReference type="SAM" id="MobiDB-lite"/>
    </source>
</evidence>
<evidence type="ECO:0000313" key="5">
    <source>
        <dbReference type="EMBL" id="XBH19507.1"/>
    </source>
</evidence>
<dbReference type="PANTHER" id="PTHR30244">
    <property type="entry name" value="TRANSAMINASE"/>
    <property type="match status" value="1"/>
</dbReference>
<dbReference type="InterPro" id="IPR000653">
    <property type="entry name" value="DegT/StrS_aminotransferase"/>
</dbReference>
<dbReference type="EC" id="2.6.1.-" evidence="5"/>
<dbReference type="Gene3D" id="3.90.1150.10">
    <property type="entry name" value="Aspartate Aminotransferase, domain 1"/>
    <property type="match status" value="1"/>
</dbReference>
<reference evidence="5" key="1">
    <citation type="submission" date="2023-03" db="EMBL/GenBank/DDBJ databases">
        <title>Edaphobacter sp.</title>
        <authorList>
            <person name="Huber K.J."/>
            <person name="Papendorf J."/>
            <person name="Pilke C."/>
            <person name="Bunk B."/>
            <person name="Sproeer C."/>
            <person name="Pester M."/>
        </authorList>
    </citation>
    <scope>NUCLEOTIDE SEQUENCE</scope>
    <source>
        <strain evidence="5">DSM 110680</strain>
    </source>
</reference>
<sequence length="397" mass="42815">MSLSIPLSSPDITEAEVDAVTAVLRTPHLSLGPELAAFESALADYHSIPHAIAVSSGTAGLHIALLTLGVAEGDEVVVPSFAFIAVANAVLLVGAQPVFADIDPLTLNLTPSTVESALTPRTRAILAVHTFGIPADMRGLRELADRHQLVIIEDACEALGAELQQRRVGTFGDLSVFGFYPNKQITTGEGGAVLAHTQAHADRLRSLRNQGRSPQRRVSVDELGGRHPNPHAPHASAPASDWLHHPDIGFNYRLSEMACALGRVQLSRLDDILTLRRSAAERYQALLSDIPGLELPPLTLPVCTISWFVYVVRLPQGTDRARIQDLLANLGIATSTYFAPIHQQPAWREYIAPASTFLPVTESMGPRTLAIPFFNRITAHQQQQVAAALREAISLQA</sequence>
<keyword evidence="2 3" id="KW-0663">Pyridoxal phosphate</keyword>
<proteinExistence type="inferred from homology"/>
<dbReference type="CDD" id="cd00616">
    <property type="entry name" value="AHBA_syn"/>
    <property type="match status" value="1"/>
</dbReference>
<dbReference type="RefSeq" id="WP_348264725.1">
    <property type="nucleotide sequence ID" value="NZ_CP121196.1"/>
</dbReference>
<accession>A0AAU7DMX5</accession>
<dbReference type="InterPro" id="IPR015424">
    <property type="entry name" value="PyrdxlP-dep_Trfase"/>
</dbReference>
<dbReference type="SUPFAM" id="SSF53383">
    <property type="entry name" value="PLP-dependent transferases"/>
    <property type="match status" value="1"/>
</dbReference>
<feature type="active site" description="Proton acceptor" evidence="1">
    <location>
        <position position="183"/>
    </location>
</feature>
<protein>
    <submittedName>
        <fullName evidence="5">DegT/DnrJ/EryC1/StrS family aminotransferase</fullName>
        <ecNumber evidence="5">2.6.1.-</ecNumber>
    </submittedName>
</protein>
<comment type="similarity">
    <text evidence="3">Belongs to the DegT/DnrJ/EryC1 family.</text>
</comment>
<dbReference type="GO" id="GO:0000271">
    <property type="term" value="P:polysaccharide biosynthetic process"/>
    <property type="evidence" value="ECO:0007669"/>
    <property type="project" value="TreeGrafter"/>
</dbReference>
<gene>
    <name evidence="5" type="ORF">P8935_09340</name>
</gene>
<dbReference type="Pfam" id="PF01041">
    <property type="entry name" value="DegT_DnrJ_EryC1"/>
    <property type="match status" value="1"/>
</dbReference>
<dbReference type="InterPro" id="IPR015422">
    <property type="entry name" value="PyrdxlP-dep_Trfase_small"/>
</dbReference>
<dbReference type="GO" id="GO:0030170">
    <property type="term" value="F:pyridoxal phosphate binding"/>
    <property type="evidence" value="ECO:0007669"/>
    <property type="project" value="TreeGrafter"/>
</dbReference>
<dbReference type="EMBL" id="CP121196">
    <property type="protein sequence ID" value="XBH19507.1"/>
    <property type="molecule type" value="Genomic_DNA"/>
</dbReference>
<evidence type="ECO:0000256" key="3">
    <source>
        <dbReference type="RuleBase" id="RU004508"/>
    </source>
</evidence>
<evidence type="ECO:0000256" key="1">
    <source>
        <dbReference type="PIRSR" id="PIRSR000390-1"/>
    </source>
</evidence>
<dbReference type="PANTHER" id="PTHR30244:SF39">
    <property type="entry name" value="BLR3650 PROTEIN"/>
    <property type="match status" value="1"/>
</dbReference>
<feature type="region of interest" description="Disordered" evidence="4">
    <location>
        <begin position="208"/>
        <end position="238"/>
    </location>
</feature>
<dbReference type="Gene3D" id="3.40.640.10">
    <property type="entry name" value="Type I PLP-dependent aspartate aminotransferase-like (Major domain)"/>
    <property type="match status" value="1"/>
</dbReference>
<keyword evidence="5" id="KW-0032">Aminotransferase</keyword>
<organism evidence="5">
    <name type="scientific">Telmatobacter sp. DSM 110680</name>
    <dbReference type="NCBI Taxonomy" id="3036704"/>
    <lineage>
        <taxon>Bacteria</taxon>
        <taxon>Pseudomonadati</taxon>
        <taxon>Acidobacteriota</taxon>
        <taxon>Terriglobia</taxon>
        <taxon>Terriglobales</taxon>
        <taxon>Acidobacteriaceae</taxon>
        <taxon>Telmatobacter</taxon>
    </lineage>
</organism>
<dbReference type="InterPro" id="IPR015421">
    <property type="entry name" value="PyrdxlP-dep_Trfase_major"/>
</dbReference>
<keyword evidence="5" id="KW-0808">Transferase</keyword>
<dbReference type="GO" id="GO:0008483">
    <property type="term" value="F:transaminase activity"/>
    <property type="evidence" value="ECO:0007669"/>
    <property type="project" value="UniProtKB-KW"/>
</dbReference>
<evidence type="ECO:0000256" key="2">
    <source>
        <dbReference type="PIRSR" id="PIRSR000390-2"/>
    </source>
</evidence>
<feature type="modified residue" description="N6-(pyridoxal phosphate)lysine" evidence="2">
    <location>
        <position position="183"/>
    </location>
</feature>